<organism evidence="1 2">
    <name type="scientific">Vagococcus martis</name>
    <dbReference type="NCBI Taxonomy" id="1768210"/>
    <lineage>
        <taxon>Bacteria</taxon>
        <taxon>Bacillati</taxon>
        <taxon>Bacillota</taxon>
        <taxon>Bacilli</taxon>
        <taxon>Lactobacillales</taxon>
        <taxon>Enterococcaceae</taxon>
        <taxon>Vagococcus</taxon>
    </lineage>
</organism>
<evidence type="ECO:0000313" key="2">
    <source>
        <dbReference type="Proteomes" id="UP000189970"/>
    </source>
</evidence>
<proteinExistence type="predicted"/>
<comment type="caution">
    <text evidence="1">The sequence shown here is derived from an EMBL/GenBank/DDBJ whole genome shotgun (WGS) entry which is preliminary data.</text>
</comment>
<keyword evidence="2" id="KW-1185">Reference proteome</keyword>
<dbReference type="PANTHER" id="PTHR40056">
    <property type="entry name" value="HYPOTHETICAL CYTOSOLIC PROTEIN"/>
    <property type="match status" value="1"/>
</dbReference>
<protein>
    <recommendedName>
        <fullName evidence="3">DUF1836 domain-containing protein</fullName>
    </recommendedName>
</protein>
<gene>
    <name evidence="1" type="ORF">BW731_01955</name>
</gene>
<dbReference type="Pfam" id="PF08876">
    <property type="entry name" value="DUF1836"/>
    <property type="match status" value="1"/>
</dbReference>
<name>A0A1V4DF21_9ENTE</name>
<accession>A0A1V4DF21</accession>
<sequence>MKEFLILIASNELNLTDFSLPLWHELPDIDVYMDQLVTIVEKYLHPLSVNGIPFKPLTPSMVNNYVKLKLIPKPIKKKYSRKHIARIIVITILKQVFDIPSIQRSIDLQIENTNSEDAYNLFCKYLHESLHAFSTQGQTIVFNNPKTDIAPIRWACITIVSKLFTESALTATLKQINDKEINTQHD</sequence>
<reference evidence="1 2" key="1">
    <citation type="submission" date="2017-02" db="EMBL/GenBank/DDBJ databases">
        <title>Vagococcus cremeus sp. nov., isolated from the small intestine of a marten, Martes flavigula.</title>
        <authorList>
            <person name="Tak E.J."/>
            <person name="Bae J.-W."/>
        </authorList>
    </citation>
    <scope>NUCLEOTIDE SEQUENCE [LARGE SCALE GENOMIC DNA]</scope>
    <source>
        <strain evidence="1 2">D7T301</strain>
    </source>
</reference>
<dbReference type="InterPro" id="IPR014975">
    <property type="entry name" value="DUF1836"/>
</dbReference>
<dbReference type="EMBL" id="MVAB01000001">
    <property type="protein sequence ID" value="OPF87053.1"/>
    <property type="molecule type" value="Genomic_DNA"/>
</dbReference>
<evidence type="ECO:0000313" key="1">
    <source>
        <dbReference type="EMBL" id="OPF87053.1"/>
    </source>
</evidence>
<evidence type="ECO:0008006" key="3">
    <source>
        <dbReference type="Google" id="ProtNLM"/>
    </source>
</evidence>
<dbReference type="PANTHER" id="PTHR40056:SF1">
    <property type="entry name" value="DUF1836 DOMAIN-CONTAINING PROTEIN"/>
    <property type="match status" value="1"/>
</dbReference>
<dbReference type="AlphaFoldDB" id="A0A1V4DF21"/>
<dbReference type="Proteomes" id="UP000189970">
    <property type="component" value="Unassembled WGS sequence"/>
</dbReference>